<dbReference type="Gene3D" id="3.40.50.150">
    <property type="entry name" value="Vaccinia Virus protein VP39"/>
    <property type="match status" value="1"/>
</dbReference>
<dbReference type="PANTHER" id="PTHR42912">
    <property type="entry name" value="METHYLTRANSFERASE"/>
    <property type="match status" value="1"/>
</dbReference>
<dbReference type="InterPro" id="IPR029063">
    <property type="entry name" value="SAM-dependent_MTases_sf"/>
</dbReference>
<accession>A0ABP9DX82</accession>
<evidence type="ECO:0000256" key="1">
    <source>
        <dbReference type="SAM" id="MobiDB-lite"/>
    </source>
</evidence>
<feature type="compositionally biased region" description="Basic and acidic residues" evidence="1">
    <location>
        <begin position="199"/>
        <end position="208"/>
    </location>
</feature>
<evidence type="ECO:0000313" key="4">
    <source>
        <dbReference type="Proteomes" id="UP001500457"/>
    </source>
</evidence>
<gene>
    <name evidence="3" type="ORF">GCM10023203_00640</name>
</gene>
<dbReference type="InterPro" id="IPR041698">
    <property type="entry name" value="Methyltransf_25"/>
</dbReference>
<sequence>MTEPERATAESSRPARAFLPAMGRESLLPVYDLTSRLLGAGPAHARLVAQAAPPAGGRVLEIGCGTGNVLAAVARRHPDVELVGIDPDTAALDRARGKLPAGVRLEHAYADDLPLPDADVDRVLSSLMLHHLPPEQQRGALREVRRVLRPGGSLHLVDMEGEPSRSPLARLTTAAMRWTARGAGGGQEAHGHGHGHGHGHQDDGDEPRRHLTRADDVLALMREAGLVDAAVVQRRRWTLGTLGFYTARVPA</sequence>
<dbReference type="CDD" id="cd02440">
    <property type="entry name" value="AdoMet_MTases"/>
    <property type="match status" value="1"/>
</dbReference>
<dbReference type="Pfam" id="PF13649">
    <property type="entry name" value="Methyltransf_25"/>
    <property type="match status" value="1"/>
</dbReference>
<dbReference type="SUPFAM" id="SSF53335">
    <property type="entry name" value="S-adenosyl-L-methionine-dependent methyltransferases"/>
    <property type="match status" value="1"/>
</dbReference>
<comment type="caution">
    <text evidence="3">The sequence shown here is derived from an EMBL/GenBank/DDBJ whole genome shotgun (WGS) entry which is preliminary data.</text>
</comment>
<dbReference type="RefSeq" id="WP_274234782.1">
    <property type="nucleotide sequence ID" value="NZ_BAABHQ010000001.1"/>
</dbReference>
<organism evidence="3 4">
    <name type="scientific">Actinomycetospora straminea</name>
    <dbReference type="NCBI Taxonomy" id="663607"/>
    <lineage>
        <taxon>Bacteria</taxon>
        <taxon>Bacillati</taxon>
        <taxon>Actinomycetota</taxon>
        <taxon>Actinomycetes</taxon>
        <taxon>Pseudonocardiales</taxon>
        <taxon>Pseudonocardiaceae</taxon>
        <taxon>Actinomycetospora</taxon>
    </lineage>
</organism>
<keyword evidence="4" id="KW-1185">Reference proteome</keyword>
<dbReference type="Proteomes" id="UP001500457">
    <property type="component" value="Unassembled WGS sequence"/>
</dbReference>
<dbReference type="InterPro" id="IPR050508">
    <property type="entry name" value="Methyltransf_Superfamily"/>
</dbReference>
<evidence type="ECO:0000259" key="2">
    <source>
        <dbReference type="Pfam" id="PF13649"/>
    </source>
</evidence>
<name>A0ABP9DX82_9PSEU</name>
<protein>
    <recommendedName>
        <fullName evidence="2">Methyltransferase domain-containing protein</fullName>
    </recommendedName>
</protein>
<feature type="domain" description="Methyltransferase" evidence="2">
    <location>
        <begin position="59"/>
        <end position="152"/>
    </location>
</feature>
<proteinExistence type="predicted"/>
<reference evidence="4" key="1">
    <citation type="journal article" date="2019" name="Int. J. Syst. Evol. Microbiol.">
        <title>The Global Catalogue of Microorganisms (GCM) 10K type strain sequencing project: providing services to taxonomists for standard genome sequencing and annotation.</title>
        <authorList>
            <consortium name="The Broad Institute Genomics Platform"/>
            <consortium name="The Broad Institute Genome Sequencing Center for Infectious Disease"/>
            <person name="Wu L."/>
            <person name="Ma J."/>
        </authorList>
    </citation>
    <scope>NUCLEOTIDE SEQUENCE [LARGE SCALE GENOMIC DNA]</scope>
    <source>
        <strain evidence="4">JCM 17983</strain>
    </source>
</reference>
<evidence type="ECO:0000313" key="3">
    <source>
        <dbReference type="EMBL" id="GAA4857860.1"/>
    </source>
</evidence>
<dbReference type="EMBL" id="BAABHQ010000001">
    <property type="protein sequence ID" value="GAA4857860.1"/>
    <property type="molecule type" value="Genomic_DNA"/>
</dbReference>
<feature type="region of interest" description="Disordered" evidence="1">
    <location>
        <begin position="182"/>
        <end position="208"/>
    </location>
</feature>